<protein>
    <submittedName>
        <fullName evidence="2">Thiolase family protein</fullName>
    </submittedName>
</protein>
<evidence type="ECO:0000313" key="2">
    <source>
        <dbReference type="EMBL" id="GAA1858962.1"/>
    </source>
</evidence>
<dbReference type="RefSeq" id="WP_344420132.1">
    <property type="nucleotide sequence ID" value="NZ_BAAAQK010000017.1"/>
</dbReference>
<evidence type="ECO:0000259" key="1">
    <source>
        <dbReference type="Pfam" id="PF22691"/>
    </source>
</evidence>
<proteinExistence type="predicted"/>
<reference evidence="2 3" key="1">
    <citation type="journal article" date="2019" name="Int. J. Syst. Evol. Microbiol.">
        <title>The Global Catalogue of Microorganisms (GCM) 10K type strain sequencing project: providing services to taxonomists for standard genome sequencing and annotation.</title>
        <authorList>
            <consortium name="The Broad Institute Genomics Platform"/>
            <consortium name="The Broad Institute Genome Sequencing Center for Infectious Disease"/>
            <person name="Wu L."/>
            <person name="Ma J."/>
        </authorList>
    </citation>
    <scope>NUCLEOTIDE SEQUENCE [LARGE SCALE GENOMIC DNA]</scope>
    <source>
        <strain evidence="2 3">JCM 16009</strain>
    </source>
</reference>
<dbReference type="Proteomes" id="UP001500449">
    <property type="component" value="Unassembled WGS sequence"/>
</dbReference>
<gene>
    <name evidence="2" type="ORF">GCM10009836_43990</name>
</gene>
<name>A0ABN2N9G5_9PSEU</name>
<keyword evidence="3" id="KW-1185">Reference proteome</keyword>
<comment type="caution">
    <text evidence="2">The sequence shown here is derived from an EMBL/GenBank/DDBJ whole genome shotgun (WGS) entry which is preliminary data.</text>
</comment>
<dbReference type="PIRSF" id="PIRSF000429">
    <property type="entry name" value="Ac-CoA_Ac_transf"/>
    <property type="match status" value="1"/>
</dbReference>
<dbReference type="SUPFAM" id="SSF53901">
    <property type="entry name" value="Thiolase-like"/>
    <property type="match status" value="1"/>
</dbReference>
<dbReference type="InterPro" id="IPR016039">
    <property type="entry name" value="Thiolase-like"/>
</dbReference>
<feature type="domain" description="Thiolase C-terminal" evidence="1">
    <location>
        <begin position="278"/>
        <end position="398"/>
    </location>
</feature>
<dbReference type="InterPro" id="IPR055140">
    <property type="entry name" value="Thiolase_C_2"/>
</dbReference>
<dbReference type="PANTHER" id="PTHR42870:SF1">
    <property type="entry name" value="NON-SPECIFIC LIPID-TRANSFER PROTEIN-LIKE 2"/>
    <property type="match status" value="1"/>
</dbReference>
<dbReference type="CDD" id="cd00829">
    <property type="entry name" value="SCP-x_thiolase"/>
    <property type="match status" value="1"/>
</dbReference>
<accession>A0ABN2N9G5</accession>
<dbReference type="Gene3D" id="3.40.47.10">
    <property type="match status" value="1"/>
</dbReference>
<dbReference type="EMBL" id="BAAAQK010000017">
    <property type="protein sequence ID" value="GAA1858962.1"/>
    <property type="molecule type" value="Genomic_DNA"/>
</dbReference>
<dbReference type="Pfam" id="PF22691">
    <property type="entry name" value="Thiolase_C_1"/>
    <property type="match status" value="1"/>
</dbReference>
<sequence>MLNDDPVAIVGLDIPRLANHIPDENSFSLCLKAVLGAIDDAGLSRDEVNGACLTWESQAGSPMSGSSNWARLLGSTLNWVAENDLDALGIRGVLNAAAAIKAGLCETVVIGAALAGGPAVHGAHRMSRIVSASDEEFPPALLEFSHPFGAGGIPHRSALNARRHMYDFGTRPEHLAEVAATIRNHGHENPEAVMFGRGPYDIDQIMNSRWIAEPLHLLECGMAGQAGAAIVITSGDRARRLVRNPVYVLAGAMEIVDGAHANPALNRDVAMLGAERMAVAFAQAGIKPAELDVLSLHDVTAFEVIRYVEMLGLCEQGEGGPFVEGGALGLRGGRFPTNTDGGMLSHGYGGPASMILKIIEAVRQLSGRAGERQVAGARTAVVTNSMPAGQHLECMILGAG</sequence>
<dbReference type="PANTHER" id="PTHR42870">
    <property type="entry name" value="ACETYL-COA C-ACETYLTRANSFERASE"/>
    <property type="match status" value="1"/>
</dbReference>
<evidence type="ECO:0000313" key="3">
    <source>
        <dbReference type="Proteomes" id="UP001500449"/>
    </source>
</evidence>
<dbReference type="InterPro" id="IPR002155">
    <property type="entry name" value="Thiolase"/>
</dbReference>
<organism evidence="2 3">
    <name type="scientific">Pseudonocardia ailaonensis</name>
    <dbReference type="NCBI Taxonomy" id="367279"/>
    <lineage>
        <taxon>Bacteria</taxon>
        <taxon>Bacillati</taxon>
        <taxon>Actinomycetota</taxon>
        <taxon>Actinomycetes</taxon>
        <taxon>Pseudonocardiales</taxon>
        <taxon>Pseudonocardiaceae</taxon>
        <taxon>Pseudonocardia</taxon>
    </lineage>
</organism>